<feature type="non-terminal residue" evidence="2">
    <location>
        <position position="308"/>
    </location>
</feature>
<organism evidence="2 3">
    <name type="scientific">Candidatus Uhrbacteria bacterium GW2011_GWF2_41_16</name>
    <dbReference type="NCBI Taxonomy" id="1618997"/>
    <lineage>
        <taxon>Bacteria</taxon>
        <taxon>Candidatus Uhriibacteriota</taxon>
    </lineage>
</organism>
<accession>A0A0G0V729</accession>
<name>A0A0G0V729_9BACT</name>
<evidence type="ECO:0000256" key="1">
    <source>
        <dbReference type="SAM" id="MobiDB-lite"/>
    </source>
</evidence>
<sequence>MNLPVAVIGQPPAASENPQDQHAPQGQFANILSGSSSPNVSENVDFSVMSDNLSAEHQVQNPTHVKQAFSETFKKVLTAVSNLDTTEADLNTNSPILPQVGICNTESAQTFIPASTETADSADKKSERTPATETPALLAISPISVLPPIEPAILSPASENILTPIDNSISQESIFLKQTVNNINISNVFEKYADTAASDKNFQNSPAVELTDNLITTDKTQSNQTETTPITNENPEPLQQAVVATKDSTVIKPADADVKKQNTVSNQNFAQKVNTHLPQTNTENSRQTPFEQSFSNGQGFDKTHQETD</sequence>
<feature type="compositionally biased region" description="Polar residues" evidence="1">
    <location>
        <begin position="16"/>
        <end position="36"/>
    </location>
</feature>
<protein>
    <submittedName>
        <fullName evidence="2">Uncharacterized protein</fullName>
    </submittedName>
</protein>
<feature type="region of interest" description="Disordered" evidence="1">
    <location>
        <begin position="277"/>
        <end position="308"/>
    </location>
</feature>
<feature type="region of interest" description="Disordered" evidence="1">
    <location>
        <begin position="1"/>
        <end position="36"/>
    </location>
</feature>
<gene>
    <name evidence="2" type="ORF">UU48_C0024G0004</name>
</gene>
<feature type="compositionally biased region" description="Polar residues" evidence="1">
    <location>
        <begin position="277"/>
        <end position="298"/>
    </location>
</feature>
<proteinExistence type="predicted"/>
<evidence type="ECO:0000313" key="3">
    <source>
        <dbReference type="Proteomes" id="UP000034746"/>
    </source>
</evidence>
<dbReference type="Proteomes" id="UP000034746">
    <property type="component" value="Unassembled WGS sequence"/>
</dbReference>
<evidence type="ECO:0000313" key="2">
    <source>
        <dbReference type="EMBL" id="KKR96823.1"/>
    </source>
</evidence>
<dbReference type="EMBL" id="LCAU01000024">
    <property type="protein sequence ID" value="KKR96823.1"/>
    <property type="molecule type" value="Genomic_DNA"/>
</dbReference>
<reference evidence="2 3" key="1">
    <citation type="journal article" date="2015" name="Nature">
        <title>rRNA introns, odd ribosomes, and small enigmatic genomes across a large radiation of phyla.</title>
        <authorList>
            <person name="Brown C.T."/>
            <person name="Hug L.A."/>
            <person name="Thomas B.C."/>
            <person name="Sharon I."/>
            <person name="Castelle C.J."/>
            <person name="Singh A."/>
            <person name="Wilkins M.J."/>
            <person name="Williams K.H."/>
            <person name="Banfield J.F."/>
        </authorList>
    </citation>
    <scope>NUCLEOTIDE SEQUENCE [LARGE SCALE GENOMIC DNA]</scope>
</reference>
<comment type="caution">
    <text evidence="2">The sequence shown here is derived from an EMBL/GenBank/DDBJ whole genome shotgun (WGS) entry which is preliminary data.</text>
</comment>
<dbReference type="AlphaFoldDB" id="A0A0G0V729"/>